<dbReference type="InterPro" id="IPR003598">
    <property type="entry name" value="Ig_sub2"/>
</dbReference>
<dbReference type="SMART" id="SM00408">
    <property type="entry name" value="IGc2"/>
    <property type="match status" value="1"/>
</dbReference>
<evidence type="ECO:0000259" key="10">
    <source>
        <dbReference type="PROSITE" id="PS50835"/>
    </source>
</evidence>
<protein>
    <recommendedName>
        <fullName evidence="10">Ig-like domain-containing protein</fullName>
    </recommendedName>
</protein>
<feature type="region of interest" description="Disordered" evidence="8">
    <location>
        <begin position="365"/>
        <end position="422"/>
    </location>
</feature>
<dbReference type="EMBL" id="JAINUG010000050">
    <property type="protein sequence ID" value="KAJ8404968.1"/>
    <property type="molecule type" value="Genomic_DNA"/>
</dbReference>
<comment type="similarity">
    <text evidence="7">Belongs to the immunoglobulin superfamily. SIGLEC (sialic acid binding Ig-like lectin) family.</text>
</comment>
<evidence type="ECO:0000256" key="8">
    <source>
        <dbReference type="SAM" id="MobiDB-lite"/>
    </source>
</evidence>
<dbReference type="AlphaFoldDB" id="A0AAD7WQ74"/>
<evidence type="ECO:0000313" key="12">
    <source>
        <dbReference type="Proteomes" id="UP001221898"/>
    </source>
</evidence>
<gene>
    <name evidence="11" type="ORF">AAFF_G00328890</name>
</gene>
<reference evidence="11" key="1">
    <citation type="journal article" date="2023" name="Science">
        <title>Genome structures resolve the early diversification of teleost fishes.</title>
        <authorList>
            <person name="Parey E."/>
            <person name="Louis A."/>
            <person name="Montfort J."/>
            <person name="Bouchez O."/>
            <person name="Roques C."/>
            <person name="Iampietro C."/>
            <person name="Lluch J."/>
            <person name="Castinel A."/>
            <person name="Donnadieu C."/>
            <person name="Desvignes T."/>
            <person name="Floi Bucao C."/>
            <person name="Jouanno E."/>
            <person name="Wen M."/>
            <person name="Mejri S."/>
            <person name="Dirks R."/>
            <person name="Jansen H."/>
            <person name="Henkel C."/>
            <person name="Chen W.J."/>
            <person name="Zahm M."/>
            <person name="Cabau C."/>
            <person name="Klopp C."/>
            <person name="Thompson A.W."/>
            <person name="Robinson-Rechavi M."/>
            <person name="Braasch I."/>
            <person name="Lecointre G."/>
            <person name="Bobe J."/>
            <person name="Postlethwait J.H."/>
            <person name="Berthelot C."/>
            <person name="Roest Crollius H."/>
            <person name="Guiguen Y."/>
        </authorList>
    </citation>
    <scope>NUCLEOTIDE SEQUENCE</scope>
    <source>
        <strain evidence="11">NC1722</strain>
    </source>
</reference>
<keyword evidence="2 9" id="KW-0812">Transmembrane</keyword>
<dbReference type="PANTHER" id="PTHR12035:SF125">
    <property type="entry name" value="SIALIC ACID-BINDING IG-LIKE LECTIN 5"/>
    <property type="match status" value="1"/>
</dbReference>
<feature type="transmembrane region" description="Helical" evidence="9">
    <location>
        <begin position="317"/>
        <end position="341"/>
    </location>
</feature>
<dbReference type="Proteomes" id="UP001221898">
    <property type="component" value="Unassembled WGS sequence"/>
</dbReference>
<name>A0AAD7WQ74_9TELE</name>
<evidence type="ECO:0000256" key="6">
    <source>
        <dbReference type="ARBA" id="ARBA00023136"/>
    </source>
</evidence>
<evidence type="ECO:0000256" key="5">
    <source>
        <dbReference type="ARBA" id="ARBA00022989"/>
    </source>
</evidence>
<accession>A0AAD7WQ74</accession>
<dbReference type="SMART" id="SM00409">
    <property type="entry name" value="IG"/>
    <property type="match status" value="2"/>
</dbReference>
<dbReference type="Gene3D" id="2.60.40.10">
    <property type="entry name" value="Immunoglobulins"/>
    <property type="match status" value="3"/>
</dbReference>
<feature type="domain" description="Ig-like" evidence="10">
    <location>
        <begin position="129"/>
        <end position="210"/>
    </location>
</feature>
<sequence length="422" mass="46081">MSYALHTAGITASQLAVDLAAQRDGEEGLCLPVPCNFTAPLGTDLHHFTGTWWRGKELILHSSKRLAVWDHYLGRVAQWTGFRKGLCSLVIQDLRVSDSGVYTITVQDKDLPGSASFIQNVKVKVIGKPTISLTPESIEEGGTLVLTCESERNPPANVSLHRFGETQSLKQGLTTELSLTLFNVTRQDSGEYTCLFQHGQEIQNASIQVIVMYGPEITDGSGCTDSNGMLVCVCLSQGFPTPTLEWLNLRVNSNLLSIVNSAGEGAANSTITLQNSTSLTVVCVGRNRIGEACSPLLLGDGQSDCETIAMEYMYASYAWAIVGFFLNVPIIFLIFCIYLAVDTGGNGTGSQREWVVQKEEQTVDEDQKMEIPREGRNRRGRGALSKRVYVPNSSEDRCGEQPGQAALARPREGSMQVRYRGT</sequence>
<evidence type="ECO:0000313" key="11">
    <source>
        <dbReference type="EMBL" id="KAJ8404968.1"/>
    </source>
</evidence>
<dbReference type="InterPro" id="IPR007110">
    <property type="entry name" value="Ig-like_dom"/>
</dbReference>
<dbReference type="GO" id="GO:0033691">
    <property type="term" value="F:sialic acid binding"/>
    <property type="evidence" value="ECO:0007669"/>
    <property type="project" value="TreeGrafter"/>
</dbReference>
<dbReference type="InterPro" id="IPR036179">
    <property type="entry name" value="Ig-like_dom_sf"/>
</dbReference>
<evidence type="ECO:0000256" key="2">
    <source>
        <dbReference type="ARBA" id="ARBA00022692"/>
    </source>
</evidence>
<keyword evidence="6 9" id="KW-0472">Membrane</keyword>
<keyword evidence="12" id="KW-1185">Reference proteome</keyword>
<evidence type="ECO:0000256" key="3">
    <source>
        <dbReference type="ARBA" id="ARBA00022734"/>
    </source>
</evidence>
<comment type="subcellular location">
    <subcellularLocation>
        <location evidence="1">Membrane</location>
        <topology evidence="1">Single-pass type I membrane protein</topology>
    </subcellularLocation>
</comment>
<keyword evidence="3" id="KW-0430">Lectin</keyword>
<evidence type="ECO:0000256" key="4">
    <source>
        <dbReference type="ARBA" id="ARBA00022889"/>
    </source>
</evidence>
<dbReference type="GO" id="GO:0030246">
    <property type="term" value="F:carbohydrate binding"/>
    <property type="evidence" value="ECO:0007669"/>
    <property type="project" value="UniProtKB-KW"/>
</dbReference>
<keyword evidence="5 9" id="KW-1133">Transmembrane helix</keyword>
<proteinExistence type="inferred from homology"/>
<dbReference type="GO" id="GO:0005886">
    <property type="term" value="C:plasma membrane"/>
    <property type="evidence" value="ECO:0007669"/>
    <property type="project" value="TreeGrafter"/>
</dbReference>
<feature type="compositionally biased region" description="Basic and acidic residues" evidence="8">
    <location>
        <begin position="365"/>
        <end position="377"/>
    </location>
</feature>
<evidence type="ECO:0000256" key="1">
    <source>
        <dbReference type="ARBA" id="ARBA00004479"/>
    </source>
</evidence>
<dbReference type="InterPro" id="IPR003599">
    <property type="entry name" value="Ig_sub"/>
</dbReference>
<dbReference type="InterPro" id="IPR013783">
    <property type="entry name" value="Ig-like_fold"/>
</dbReference>
<evidence type="ECO:0000256" key="7">
    <source>
        <dbReference type="ARBA" id="ARBA00038361"/>
    </source>
</evidence>
<evidence type="ECO:0000256" key="9">
    <source>
        <dbReference type="SAM" id="Phobius"/>
    </source>
</evidence>
<dbReference type="SUPFAM" id="SSF48726">
    <property type="entry name" value="Immunoglobulin"/>
    <property type="match status" value="2"/>
</dbReference>
<dbReference type="GO" id="GO:0007155">
    <property type="term" value="P:cell adhesion"/>
    <property type="evidence" value="ECO:0007669"/>
    <property type="project" value="UniProtKB-KW"/>
</dbReference>
<dbReference type="Pfam" id="PF13927">
    <property type="entry name" value="Ig_3"/>
    <property type="match status" value="1"/>
</dbReference>
<dbReference type="PROSITE" id="PS50835">
    <property type="entry name" value="IG_LIKE"/>
    <property type="match status" value="1"/>
</dbReference>
<comment type="caution">
    <text evidence="11">The sequence shown here is derived from an EMBL/GenBank/DDBJ whole genome shotgun (WGS) entry which is preliminary data.</text>
</comment>
<dbReference type="InterPro" id="IPR051036">
    <property type="entry name" value="SIGLEC"/>
</dbReference>
<keyword evidence="4" id="KW-0130">Cell adhesion</keyword>
<dbReference type="PANTHER" id="PTHR12035">
    <property type="entry name" value="SIALIC ACID BINDING IMMUNOGLOBULIN-LIKE LECTIN"/>
    <property type="match status" value="1"/>
</dbReference>
<organism evidence="11 12">
    <name type="scientific">Aldrovandia affinis</name>
    <dbReference type="NCBI Taxonomy" id="143900"/>
    <lineage>
        <taxon>Eukaryota</taxon>
        <taxon>Metazoa</taxon>
        <taxon>Chordata</taxon>
        <taxon>Craniata</taxon>
        <taxon>Vertebrata</taxon>
        <taxon>Euteleostomi</taxon>
        <taxon>Actinopterygii</taxon>
        <taxon>Neopterygii</taxon>
        <taxon>Teleostei</taxon>
        <taxon>Notacanthiformes</taxon>
        <taxon>Halosauridae</taxon>
        <taxon>Aldrovandia</taxon>
    </lineage>
</organism>